<dbReference type="Proteomes" id="UP000183567">
    <property type="component" value="Unassembled WGS sequence"/>
</dbReference>
<evidence type="ECO:0000313" key="2">
    <source>
        <dbReference type="EMBL" id="OJA08013.1"/>
    </source>
</evidence>
<organism evidence="2 3">
    <name type="scientific">Rhizopogon vesiculosus</name>
    <dbReference type="NCBI Taxonomy" id="180088"/>
    <lineage>
        <taxon>Eukaryota</taxon>
        <taxon>Fungi</taxon>
        <taxon>Dikarya</taxon>
        <taxon>Basidiomycota</taxon>
        <taxon>Agaricomycotina</taxon>
        <taxon>Agaricomycetes</taxon>
        <taxon>Agaricomycetidae</taxon>
        <taxon>Boletales</taxon>
        <taxon>Suillineae</taxon>
        <taxon>Rhizopogonaceae</taxon>
        <taxon>Rhizopogon</taxon>
    </lineage>
</organism>
<reference evidence="2 3" key="1">
    <citation type="submission" date="2016-03" db="EMBL/GenBank/DDBJ databases">
        <title>Comparative genomics of the ectomycorrhizal sister species Rhizopogon vinicolor and Rhizopogon vesiculosus (Basidiomycota: Boletales) reveals a divergence of the mating type B locus.</title>
        <authorList>
            <person name="Mujic A.B."/>
            <person name="Kuo A."/>
            <person name="Tritt A."/>
            <person name="Lipzen A."/>
            <person name="Chen C."/>
            <person name="Johnson J."/>
            <person name="Sharma A."/>
            <person name="Barry K."/>
            <person name="Grigoriev I.V."/>
            <person name="Spatafora J.W."/>
        </authorList>
    </citation>
    <scope>NUCLEOTIDE SEQUENCE [LARGE SCALE GENOMIC DNA]</scope>
    <source>
        <strain evidence="2 3">AM-OR11-056</strain>
    </source>
</reference>
<accession>A0A1J8PG89</accession>
<sequence>MSSHGSNGAILFNEGYPHIPPGPDIMFRGRLLQDQDHDYEAALQSYQSHRQPSTLYPTEITGTS</sequence>
<protein>
    <submittedName>
        <fullName evidence="2">Uncharacterized protein</fullName>
    </submittedName>
</protein>
<dbReference type="AlphaFoldDB" id="A0A1J8PG89"/>
<comment type="caution">
    <text evidence="2">The sequence shown here is derived from an EMBL/GenBank/DDBJ whole genome shotgun (WGS) entry which is preliminary data.</text>
</comment>
<evidence type="ECO:0000256" key="1">
    <source>
        <dbReference type="SAM" id="MobiDB-lite"/>
    </source>
</evidence>
<name>A0A1J8PG89_9AGAM</name>
<evidence type="ECO:0000313" key="3">
    <source>
        <dbReference type="Proteomes" id="UP000183567"/>
    </source>
</evidence>
<keyword evidence="3" id="KW-1185">Reference proteome</keyword>
<gene>
    <name evidence="2" type="ORF">AZE42_08020</name>
</gene>
<feature type="region of interest" description="Disordered" evidence="1">
    <location>
        <begin position="45"/>
        <end position="64"/>
    </location>
</feature>
<proteinExistence type="predicted"/>
<dbReference type="EMBL" id="LVVM01006473">
    <property type="protein sequence ID" value="OJA08013.1"/>
    <property type="molecule type" value="Genomic_DNA"/>
</dbReference>